<dbReference type="PRINTS" id="PR00682">
    <property type="entry name" value="IPNSYNTHASE"/>
</dbReference>
<dbReference type="InterPro" id="IPR027443">
    <property type="entry name" value="IPNS-like_sf"/>
</dbReference>
<accession>A0ABR3JBF0</accession>
<dbReference type="Pfam" id="PF14226">
    <property type="entry name" value="DIOX_N"/>
    <property type="match status" value="1"/>
</dbReference>
<evidence type="ECO:0000256" key="5">
    <source>
        <dbReference type="RuleBase" id="RU003682"/>
    </source>
</evidence>
<keyword evidence="3 5" id="KW-0560">Oxidoreductase</keyword>
<evidence type="ECO:0000256" key="4">
    <source>
        <dbReference type="ARBA" id="ARBA00023004"/>
    </source>
</evidence>
<feature type="domain" description="Fe2OG dioxygenase" evidence="6">
    <location>
        <begin position="188"/>
        <end position="302"/>
    </location>
</feature>
<comment type="caution">
    <text evidence="7">The sequence shown here is derived from an EMBL/GenBank/DDBJ whole genome shotgun (WGS) entry which is preliminary data.</text>
</comment>
<dbReference type="Gene3D" id="2.60.120.330">
    <property type="entry name" value="B-lactam Antibiotic, Isopenicillin N Synthase, Chain"/>
    <property type="match status" value="1"/>
</dbReference>
<dbReference type="PANTHER" id="PTHR10209">
    <property type="entry name" value="OXIDOREDUCTASE, 2OG-FE II OXYGENASE FAMILY PROTEIN"/>
    <property type="match status" value="1"/>
</dbReference>
<evidence type="ECO:0000313" key="7">
    <source>
        <dbReference type="EMBL" id="KAL0953015.1"/>
    </source>
</evidence>
<dbReference type="InterPro" id="IPR026992">
    <property type="entry name" value="DIOX_N"/>
</dbReference>
<dbReference type="PROSITE" id="PS51471">
    <property type="entry name" value="FE2OG_OXY"/>
    <property type="match status" value="1"/>
</dbReference>
<reference evidence="8" key="1">
    <citation type="submission" date="2024-06" db="EMBL/GenBank/DDBJ databases">
        <title>Multi-omics analyses provide insights into the biosynthesis of the anticancer antibiotic pleurotin in Hohenbuehelia grisea.</title>
        <authorList>
            <person name="Weaver J.A."/>
            <person name="Alberti F."/>
        </authorList>
    </citation>
    <scope>NUCLEOTIDE SEQUENCE [LARGE SCALE GENOMIC DNA]</scope>
    <source>
        <strain evidence="8">T-177</strain>
    </source>
</reference>
<organism evidence="7 8">
    <name type="scientific">Hohenbuehelia grisea</name>
    <dbReference type="NCBI Taxonomy" id="104357"/>
    <lineage>
        <taxon>Eukaryota</taxon>
        <taxon>Fungi</taxon>
        <taxon>Dikarya</taxon>
        <taxon>Basidiomycota</taxon>
        <taxon>Agaricomycotina</taxon>
        <taxon>Agaricomycetes</taxon>
        <taxon>Agaricomycetidae</taxon>
        <taxon>Agaricales</taxon>
        <taxon>Pleurotineae</taxon>
        <taxon>Pleurotaceae</taxon>
        <taxon>Hohenbuehelia</taxon>
    </lineage>
</organism>
<dbReference type="Proteomes" id="UP001556367">
    <property type="component" value="Unassembled WGS sequence"/>
</dbReference>
<evidence type="ECO:0000259" key="6">
    <source>
        <dbReference type="PROSITE" id="PS51471"/>
    </source>
</evidence>
<dbReference type="InterPro" id="IPR044861">
    <property type="entry name" value="IPNS-like_FE2OG_OXY"/>
</dbReference>
<evidence type="ECO:0000313" key="8">
    <source>
        <dbReference type="Proteomes" id="UP001556367"/>
    </source>
</evidence>
<proteinExistence type="inferred from homology"/>
<comment type="similarity">
    <text evidence="1 5">Belongs to the iron/ascorbate-dependent oxidoreductase family.</text>
</comment>
<name>A0ABR3JBF0_9AGAR</name>
<dbReference type="InterPro" id="IPR005123">
    <property type="entry name" value="Oxoglu/Fe-dep_dioxygenase_dom"/>
</dbReference>
<protein>
    <recommendedName>
        <fullName evidence="6">Fe2OG dioxygenase domain-containing protein</fullName>
    </recommendedName>
</protein>
<gene>
    <name evidence="7" type="ORF">HGRIS_007219</name>
</gene>
<keyword evidence="4 5" id="KW-0408">Iron</keyword>
<evidence type="ECO:0000256" key="1">
    <source>
        <dbReference type="ARBA" id="ARBA00008056"/>
    </source>
</evidence>
<dbReference type="PANTHER" id="PTHR10209:SF881">
    <property type="entry name" value="FI07970P-RELATED"/>
    <property type="match status" value="1"/>
</dbReference>
<keyword evidence="2 5" id="KW-0479">Metal-binding</keyword>
<sequence>MANEDCPSATDGAIAIVDFAGFIDGSQRKAVADGMLASFKNTGFVYLLNYGLSQAEVDNMFDWSKKFFGLPEEAKQLAPHPPSGTHHRGYSAPGREKVYQLKDGEDEVGALQAAHRFTSDFKESFESGREGMPGMENIWLPESMLPGFREACLNFFSRCHQIQLTILRALATGLGLTEDYFTPYHLGPDNQLRLLHYPSVSAKSLHSGEATRISAHTDFCTMTLLFQDSVGGLEVEDPTCPGKFNPAPPVPGAVVVNAGDFLMRWSNDTIRSTVHRVRAPPSAAGSDGMIPPRYSIPYVRGLPLHGSTSGADISCILSSARQISIPSSNVFPAHGPKDVPSAMNLSLRVNML</sequence>
<dbReference type="SUPFAM" id="SSF51197">
    <property type="entry name" value="Clavaminate synthase-like"/>
    <property type="match status" value="1"/>
</dbReference>
<evidence type="ECO:0000256" key="2">
    <source>
        <dbReference type="ARBA" id="ARBA00022723"/>
    </source>
</evidence>
<dbReference type="Pfam" id="PF03171">
    <property type="entry name" value="2OG-FeII_Oxy"/>
    <property type="match status" value="1"/>
</dbReference>
<keyword evidence="8" id="KW-1185">Reference proteome</keyword>
<evidence type="ECO:0000256" key="3">
    <source>
        <dbReference type="ARBA" id="ARBA00023002"/>
    </source>
</evidence>
<dbReference type="EMBL" id="JASNQZ010000010">
    <property type="protein sequence ID" value="KAL0953015.1"/>
    <property type="molecule type" value="Genomic_DNA"/>
</dbReference>